<feature type="compositionally biased region" description="Polar residues" evidence="1">
    <location>
        <begin position="322"/>
        <end position="369"/>
    </location>
</feature>
<feature type="region of interest" description="Disordered" evidence="1">
    <location>
        <begin position="447"/>
        <end position="468"/>
    </location>
</feature>
<feature type="region of interest" description="Disordered" evidence="1">
    <location>
        <begin position="193"/>
        <end position="226"/>
    </location>
</feature>
<feature type="compositionally biased region" description="Basic and acidic residues" evidence="1">
    <location>
        <begin position="519"/>
        <end position="528"/>
    </location>
</feature>
<feature type="compositionally biased region" description="Polar residues" evidence="1">
    <location>
        <begin position="266"/>
        <end position="277"/>
    </location>
</feature>
<name>A0A6H5IZP6_9HYME</name>
<gene>
    <name evidence="2" type="ORF">TBRA_LOCUS14732</name>
</gene>
<dbReference type="EMBL" id="CADCXV010001272">
    <property type="protein sequence ID" value="CAB0043144.1"/>
    <property type="molecule type" value="Genomic_DNA"/>
</dbReference>
<sequence>MFAALKKHAYFFTVSTKYKRRSITKSFKRQTFVSLYAYARYTTRTSTAAAHLAYNTILYVLRARDISHSTPSRPAALAEDDTRVIIRVWSTYVGAVTALIELRTRASQQAKLFVSQIFFHSTSRWLVNSACGQKRLIQFTRSLAELPVLLLLLLLLLPRLCAKRVLIFVAFFATTIFAETPVARQRYFVAQPSSGQSAPYAPRGWKPDGPSFDLPGRQNQPSVNVRYPQNIGSVDQQQRQQPSSQFGPFEIEIDLAPAIPADSPRVNLQPQVQSQYREPSRVYGAPSQQFPDPRETYGPPVQRPNINFDNQYEVPAQGRFNVPNNQQFAPVPQQELTPPSLSNPNVFNPARAQQPSKLSNPTNLYDAPKQSQYIPPNFDNQYDVPVNQFDSPNKQSPYQSSATNVQEFNTPTQQPFGVNNANENEYRAPAKQQFGVGPNIQDQFNEPGQDEFGVQHPQTSNREPNRKKQILRMNSAMRLKTPKNPASRLGSRSLNEANTMYLFPMDACSESSESELDEFEKVSHHESAYDSSVESTDGSSENASEHSGFNSHFEVEYYEQGIRRLERSFSTDEIASSTDVDDSVKTVENNLSTIEPVILNSNEILLDLLEVPELIVCPESTNSFVPLAAARRELESNDEVRASPPSKRRMIERETDTVKYVTREEFDRGIDQLDSNMKKHVNKIKASMQADFREFTKSLMNSSAPPKLNLPPMPMKNLEDFLAFEASLRENEERTKSMGYWNSTSNYPSLRYVPMYLHGFQEQAIERAEELSELRKRPIQKIDYCFSFSFAICSQLFICHGLRAMMFSQMSAARVSPAVYTASDALPRIHGVYVYISTGPRCGAGRRLRRRRPAAATVATAAVSLLGLQAQGNLSSNRRSGLWDKIHQSFAADRYWRASADKTPCKQLFYNETNTQTHTRDTSRPWDVYEDIDEHTGKSLRNEPVIESVVAYSDDICAPSLHLQLFSILQPWGVKNVTYNEARHDRVYIIIIYTRIQARVYRP</sequence>
<protein>
    <submittedName>
        <fullName evidence="2">Uncharacterized protein</fullName>
    </submittedName>
</protein>
<dbReference type="AlphaFoldDB" id="A0A6H5IZP6"/>
<feature type="region of interest" description="Disordered" evidence="1">
    <location>
        <begin position="512"/>
        <end position="547"/>
    </location>
</feature>
<accession>A0A6H5IZP6</accession>
<evidence type="ECO:0000313" key="2">
    <source>
        <dbReference type="EMBL" id="CAB0043144.1"/>
    </source>
</evidence>
<reference evidence="2 3" key="1">
    <citation type="submission" date="2020-02" db="EMBL/GenBank/DDBJ databases">
        <authorList>
            <person name="Ferguson B K."/>
        </authorList>
    </citation>
    <scope>NUCLEOTIDE SEQUENCE [LARGE SCALE GENOMIC DNA]</scope>
</reference>
<evidence type="ECO:0000313" key="3">
    <source>
        <dbReference type="Proteomes" id="UP000479190"/>
    </source>
</evidence>
<proteinExistence type="predicted"/>
<organism evidence="2 3">
    <name type="scientific">Trichogramma brassicae</name>
    <dbReference type="NCBI Taxonomy" id="86971"/>
    <lineage>
        <taxon>Eukaryota</taxon>
        <taxon>Metazoa</taxon>
        <taxon>Ecdysozoa</taxon>
        <taxon>Arthropoda</taxon>
        <taxon>Hexapoda</taxon>
        <taxon>Insecta</taxon>
        <taxon>Pterygota</taxon>
        <taxon>Neoptera</taxon>
        <taxon>Endopterygota</taxon>
        <taxon>Hymenoptera</taxon>
        <taxon>Apocrita</taxon>
        <taxon>Proctotrupomorpha</taxon>
        <taxon>Chalcidoidea</taxon>
        <taxon>Trichogrammatidae</taxon>
        <taxon>Trichogramma</taxon>
    </lineage>
</organism>
<keyword evidence="3" id="KW-1185">Reference proteome</keyword>
<evidence type="ECO:0000256" key="1">
    <source>
        <dbReference type="SAM" id="MobiDB-lite"/>
    </source>
</evidence>
<feature type="compositionally biased region" description="Polar residues" evidence="1">
    <location>
        <begin position="529"/>
        <end position="547"/>
    </location>
</feature>
<feature type="region of interest" description="Disordered" evidence="1">
    <location>
        <begin position="321"/>
        <end position="369"/>
    </location>
</feature>
<dbReference type="Proteomes" id="UP000479190">
    <property type="component" value="Unassembled WGS sequence"/>
</dbReference>
<feature type="region of interest" description="Disordered" evidence="1">
    <location>
        <begin position="260"/>
        <end position="303"/>
    </location>
</feature>
<dbReference type="OrthoDB" id="8197587at2759"/>